<reference evidence="3" key="1">
    <citation type="submission" date="2024-06" db="UniProtKB">
        <authorList>
            <consortium name="RefSeq"/>
        </authorList>
    </citation>
    <scope>NUCLEOTIDE SEQUENCE [LARGE SCALE GENOMIC DNA]</scope>
</reference>
<dbReference type="KEGG" id="cvn:111115659"/>
<dbReference type="RefSeq" id="XP_022310201.1">
    <property type="nucleotide sequence ID" value="XM_022454493.1"/>
</dbReference>
<keyword evidence="2" id="KW-0472">Membrane</keyword>
<dbReference type="OrthoDB" id="6091312at2759"/>
<evidence type="ECO:0000313" key="3">
    <source>
        <dbReference type="Proteomes" id="UP000694844"/>
    </source>
</evidence>
<evidence type="ECO:0000256" key="1">
    <source>
        <dbReference type="SAM" id="MobiDB-lite"/>
    </source>
</evidence>
<evidence type="ECO:0000313" key="5">
    <source>
        <dbReference type="RefSeq" id="XP_022310201.1"/>
    </source>
</evidence>
<protein>
    <submittedName>
        <fullName evidence="4 5">Uncharacterized protein LOC111115659</fullName>
    </submittedName>
</protein>
<evidence type="ECO:0000256" key="2">
    <source>
        <dbReference type="SAM" id="Phobius"/>
    </source>
</evidence>
<gene>
    <name evidence="4 5" type="primary">LOC111115659</name>
</gene>
<evidence type="ECO:0000313" key="4">
    <source>
        <dbReference type="RefSeq" id="XP_022310195.1"/>
    </source>
</evidence>
<keyword evidence="3" id="KW-1185">Reference proteome</keyword>
<sequence>MSQTSELLSDDDTASGVTYSDKYPYTASSGGSEREERGKLERQHTEISELSDDSYLTYQPLLPNDGEGGGAIGGENQVADDNEIQCSCDSCREEAVRAMYENQDVITDDGECLCENCIKSRQYMQYERTNKALDHGDPENVKSTRTAQWRATHGQWTGISFSDDDIEIITEADYYQDKNVFYIDPSVARSLLSEFLVRDTPRRSDLHIHMDTRTKRQKFVARAVMIVSMTMFTVSALLVMVSLIMSDKIDDLVRGNNNLLHKTSLSSTPVAIVNNLTDVITNVTRGQG</sequence>
<organism evidence="3 4">
    <name type="scientific">Crassostrea virginica</name>
    <name type="common">Eastern oyster</name>
    <dbReference type="NCBI Taxonomy" id="6565"/>
    <lineage>
        <taxon>Eukaryota</taxon>
        <taxon>Metazoa</taxon>
        <taxon>Spiralia</taxon>
        <taxon>Lophotrochozoa</taxon>
        <taxon>Mollusca</taxon>
        <taxon>Bivalvia</taxon>
        <taxon>Autobranchia</taxon>
        <taxon>Pteriomorphia</taxon>
        <taxon>Ostreida</taxon>
        <taxon>Ostreoidea</taxon>
        <taxon>Ostreidae</taxon>
        <taxon>Crassostrea</taxon>
    </lineage>
</organism>
<dbReference type="RefSeq" id="XP_022310195.1">
    <property type="nucleotide sequence ID" value="XM_022454487.1"/>
</dbReference>
<dbReference type="GeneID" id="111115659"/>
<feature type="region of interest" description="Disordered" evidence="1">
    <location>
        <begin position="1"/>
        <end position="77"/>
    </location>
</feature>
<proteinExistence type="predicted"/>
<dbReference type="Proteomes" id="UP000694844">
    <property type="component" value="Chromosome 1"/>
</dbReference>
<reference evidence="4 5" key="2">
    <citation type="submission" date="2025-04" db="UniProtKB">
        <authorList>
            <consortium name="RefSeq"/>
        </authorList>
    </citation>
    <scope>IDENTIFICATION</scope>
    <source>
        <tissue evidence="4 5">Whole sample</tissue>
    </source>
</reference>
<feature type="transmembrane region" description="Helical" evidence="2">
    <location>
        <begin position="219"/>
        <end position="245"/>
    </location>
</feature>
<name>A0A8B8C3M7_CRAVI</name>
<feature type="compositionally biased region" description="Basic and acidic residues" evidence="1">
    <location>
        <begin position="32"/>
        <end position="47"/>
    </location>
</feature>
<accession>A0A8B8C3M7</accession>
<keyword evidence="2" id="KW-1133">Transmembrane helix</keyword>
<dbReference type="AlphaFoldDB" id="A0A8B8C3M7"/>
<keyword evidence="2" id="KW-0812">Transmembrane</keyword>